<dbReference type="Proteomes" id="UP000480943">
    <property type="component" value="Unassembled WGS sequence"/>
</dbReference>
<feature type="domain" description="HTH-like" evidence="1">
    <location>
        <begin position="2"/>
        <end position="70"/>
    </location>
</feature>
<reference evidence="2 3" key="1">
    <citation type="submission" date="2019-09" db="EMBL/GenBank/DDBJ databases">
        <title>Photobacterium damselae subsp. damselae CDC-2227-81, a human clinical isolate.</title>
        <authorList>
            <person name="Osorio C.R."/>
        </authorList>
    </citation>
    <scope>NUCLEOTIDE SEQUENCE [LARGE SCALE GENOMIC DNA]</scope>
    <source>
        <strain evidence="2 3">CDC-2227-81</strain>
    </source>
</reference>
<comment type="caution">
    <text evidence="2">The sequence shown here is derived from an EMBL/GenBank/DDBJ whole genome shotgun (WGS) entry which is preliminary data.</text>
</comment>
<dbReference type="RefSeq" id="WP_151183243.1">
    <property type="nucleotide sequence ID" value="NZ_VZUQ01000090.1"/>
</dbReference>
<gene>
    <name evidence="2" type="ORF">F6450_18985</name>
</gene>
<organism evidence="2 3">
    <name type="scientific">Photobacterium damselae subsp. damselae</name>
    <name type="common">Listonella damsela</name>
    <dbReference type="NCBI Taxonomy" id="85581"/>
    <lineage>
        <taxon>Bacteria</taxon>
        <taxon>Pseudomonadati</taxon>
        <taxon>Pseudomonadota</taxon>
        <taxon>Gammaproteobacteria</taxon>
        <taxon>Vibrionales</taxon>
        <taxon>Vibrionaceae</taxon>
        <taxon>Photobacterium</taxon>
    </lineage>
</organism>
<accession>A0AAD3ZU41</accession>
<evidence type="ECO:0000259" key="1">
    <source>
        <dbReference type="Pfam" id="PF24718"/>
    </source>
</evidence>
<proteinExistence type="predicted"/>
<dbReference type="AlphaFoldDB" id="A0AAD3ZU41"/>
<protein>
    <submittedName>
        <fullName evidence="2">Transcription factor</fullName>
    </submittedName>
</protein>
<name>A0AAD3ZU41_PHODD</name>
<evidence type="ECO:0000313" key="2">
    <source>
        <dbReference type="EMBL" id="KAB1175327.1"/>
    </source>
</evidence>
<dbReference type="InterPro" id="IPR056975">
    <property type="entry name" value="HTH_73"/>
</dbReference>
<sequence length="78" mass="8875">MNKMIKEEIKKALASAPRNGFMVELHLQSIKYADELQNITAKEFCEEVGLKPSYGTEFSKMRNLTSRLKQAGLNVDKI</sequence>
<dbReference type="Pfam" id="PF24718">
    <property type="entry name" value="HTH_73"/>
    <property type="match status" value="1"/>
</dbReference>
<evidence type="ECO:0000313" key="3">
    <source>
        <dbReference type="Proteomes" id="UP000480943"/>
    </source>
</evidence>
<dbReference type="EMBL" id="VZUQ01000090">
    <property type="protein sequence ID" value="KAB1175327.1"/>
    <property type="molecule type" value="Genomic_DNA"/>
</dbReference>